<dbReference type="EMBL" id="WIVX01000037">
    <property type="protein sequence ID" value="MQU31714.1"/>
    <property type="molecule type" value="Genomic_DNA"/>
</dbReference>
<dbReference type="GeneID" id="97256173"/>
<evidence type="ECO:0000313" key="4">
    <source>
        <dbReference type="EMBL" id="MQU31714.1"/>
    </source>
</evidence>
<accession>A0A0J6JE36</accession>
<protein>
    <submittedName>
        <fullName evidence="5">Chaperone modulatory protein CbpM</fullName>
    </submittedName>
</protein>
<evidence type="ECO:0000313" key="3">
    <source>
        <dbReference type="EMBL" id="MQU07181.1"/>
    </source>
</evidence>
<name>A0A0J6JE36_9PSED</name>
<keyword evidence="8" id="KW-1185">Reference proteome</keyword>
<organism evidence="5 7">
    <name type="scientific">Pseudomonas helleri</name>
    <dbReference type="NCBI Taxonomy" id="1608996"/>
    <lineage>
        <taxon>Bacteria</taxon>
        <taxon>Pseudomonadati</taxon>
        <taxon>Pseudomonadota</taxon>
        <taxon>Gammaproteobacteria</taxon>
        <taxon>Pseudomonadales</taxon>
        <taxon>Pseudomonadaceae</taxon>
        <taxon>Pseudomonas</taxon>
    </lineage>
</organism>
<dbReference type="OrthoDB" id="5567704at2"/>
<dbReference type="EMBL" id="WIWF01000050">
    <property type="protein sequence ID" value="MQT75478.1"/>
    <property type="molecule type" value="Genomic_DNA"/>
</dbReference>
<dbReference type="AlphaFoldDB" id="A0A0J6JE36"/>
<sequence>MSSTLIVQLDMERFCEEANIPATYVIEIVEHGIIEPQGRTPDVWRFADYELSIARRAAKLHQDLEIEWEGVALALELIDEVQQLRVENQRLKHRLARFAVD</sequence>
<dbReference type="Pfam" id="PF13591">
    <property type="entry name" value="MerR_2"/>
    <property type="match status" value="1"/>
</dbReference>
<comment type="caution">
    <text evidence="5">The sequence shown here is derived from an EMBL/GenBank/DDBJ whole genome shotgun (WGS) entry which is preliminary data.</text>
</comment>
<dbReference type="Proteomes" id="UP000466863">
    <property type="component" value="Unassembled WGS sequence"/>
</dbReference>
<dbReference type="Gene3D" id="1.10.1660.10">
    <property type="match status" value="1"/>
</dbReference>
<dbReference type="Proteomes" id="UP000478064">
    <property type="component" value="Unassembled WGS sequence"/>
</dbReference>
<reference evidence="6 7" key="1">
    <citation type="submission" date="2019-10" db="EMBL/GenBank/DDBJ databases">
        <title>Evaluation of single-gene subtyping targets for Pseudomonas.</title>
        <authorList>
            <person name="Reichler S.J."/>
            <person name="Orsi R.H."/>
            <person name="Wiedmann M."/>
            <person name="Martin N.H."/>
            <person name="Murphy S.I."/>
        </authorList>
    </citation>
    <scope>NUCLEOTIDE SEQUENCE [LARGE SCALE GENOMIC DNA]</scope>
    <source>
        <strain evidence="3 9">FSL R10-1637</strain>
        <strain evidence="5 7">FSL R10-1876</strain>
        <strain evidence="4 8">FSL R10-2107</strain>
        <strain evidence="2 6">FSL R10-2932</strain>
    </source>
</reference>
<dbReference type="EMBL" id="WIVV01000184">
    <property type="protein sequence ID" value="MQU45672.1"/>
    <property type="molecule type" value="Genomic_DNA"/>
</dbReference>
<feature type="coiled-coil region" evidence="1">
    <location>
        <begin position="74"/>
        <end position="101"/>
    </location>
</feature>
<dbReference type="Proteomes" id="UP000470186">
    <property type="component" value="Unassembled WGS sequence"/>
</dbReference>
<evidence type="ECO:0000313" key="2">
    <source>
        <dbReference type="EMBL" id="MQT75478.1"/>
    </source>
</evidence>
<dbReference type="Proteomes" id="UP000447574">
    <property type="component" value="Unassembled WGS sequence"/>
</dbReference>
<evidence type="ECO:0000313" key="6">
    <source>
        <dbReference type="Proteomes" id="UP000447574"/>
    </source>
</evidence>
<gene>
    <name evidence="3" type="ORF">GHO27_15955</name>
    <name evidence="5" type="ORF">GHO28_24670</name>
    <name evidence="4" type="ORF">GHO30_09950</name>
    <name evidence="2" type="ORF">GHO37_14340</name>
</gene>
<dbReference type="STRING" id="1608996.TU84_00540"/>
<proteinExistence type="predicted"/>
<dbReference type="RefSeq" id="WP_048366550.1">
    <property type="nucleotide sequence ID" value="NZ_CAKZJC010000304.1"/>
</dbReference>
<evidence type="ECO:0000256" key="1">
    <source>
        <dbReference type="SAM" id="Coils"/>
    </source>
</evidence>
<evidence type="ECO:0000313" key="8">
    <source>
        <dbReference type="Proteomes" id="UP000470186"/>
    </source>
</evidence>
<keyword evidence="1" id="KW-0175">Coiled coil</keyword>
<evidence type="ECO:0000313" key="9">
    <source>
        <dbReference type="Proteomes" id="UP000478064"/>
    </source>
</evidence>
<dbReference type="EMBL" id="WIVU01000032">
    <property type="protein sequence ID" value="MQU07181.1"/>
    <property type="molecule type" value="Genomic_DNA"/>
</dbReference>
<accession>A0A0J6IGB7</accession>
<evidence type="ECO:0000313" key="7">
    <source>
        <dbReference type="Proteomes" id="UP000466863"/>
    </source>
</evidence>
<evidence type="ECO:0000313" key="5">
    <source>
        <dbReference type="EMBL" id="MQU45672.1"/>
    </source>
</evidence>